<keyword evidence="7" id="KW-0808">Transferase</keyword>
<dbReference type="SFLD" id="SFLDG01082">
    <property type="entry name" value="B12-binding_domain_containing"/>
    <property type="match status" value="1"/>
</dbReference>
<dbReference type="InterPro" id="IPR002792">
    <property type="entry name" value="TRAM_dom"/>
</dbReference>
<dbReference type="GO" id="GO:0005783">
    <property type="term" value="C:endoplasmic reticulum"/>
    <property type="evidence" value="ECO:0007669"/>
    <property type="project" value="TreeGrafter"/>
</dbReference>
<evidence type="ECO:0000313" key="19">
    <source>
        <dbReference type="Proteomes" id="UP000315496"/>
    </source>
</evidence>
<dbReference type="Pfam" id="PF04055">
    <property type="entry name" value="Radical_SAM"/>
    <property type="match status" value="1"/>
</dbReference>
<comment type="similarity">
    <text evidence="3">Belongs to the methylthiotransferase family. CDKAL1 subfamily.</text>
</comment>
<dbReference type="InterPro" id="IPR058240">
    <property type="entry name" value="rSAM_sf"/>
</dbReference>
<evidence type="ECO:0000256" key="12">
    <source>
        <dbReference type="ARBA" id="ARBA00023014"/>
    </source>
</evidence>
<comment type="cofactor">
    <cofactor evidence="1">
        <name>[4Fe-4S] cluster</name>
        <dbReference type="ChEBI" id="CHEBI:49883"/>
    </cofactor>
</comment>
<organism evidence="18 19">
    <name type="scientific">Giardia muris</name>
    <dbReference type="NCBI Taxonomy" id="5742"/>
    <lineage>
        <taxon>Eukaryota</taxon>
        <taxon>Metamonada</taxon>
        <taxon>Diplomonadida</taxon>
        <taxon>Hexamitidae</taxon>
        <taxon>Giardiinae</taxon>
        <taxon>Giardia</taxon>
    </lineage>
</organism>
<accession>A0A4Z1T6J9</accession>
<dbReference type="OrthoDB" id="1730074at2759"/>
<feature type="domain" description="MTTase N-terminal" evidence="16">
    <location>
        <begin position="23"/>
        <end position="140"/>
    </location>
</feature>
<dbReference type="PROSITE" id="PS51918">
    <property type="entry name" value="RADICAL_SAM"/>
    <property type="match status" value="1"/>
</dbReference>
<proteinExistence type="inferred from homology"/>
<name>A0A4Z1T6J9_GIAMU</name>
<keyword evidence="10" id="KW-0479">Metal-binding</keyword>
<evidence type="ECO:0000256" key="8">
    <source>
        <dbReference type="ARBA" id="ARBA00022691"/>
    </source>
</evidence>
<keyword evidence="12" id="KW-0411">Iron-sulfur</keyword>
<keyword evidence="19" id="KW-1185">Reference proteome</keyword>
<dbReference type="Proteomes" id="UP000315496">
    <property type="component" value="Chromosome 1"/>
</dbReference>
<evidence type="ECO:0000256" key="13">
    <source>
        <dbReference type="ARBA" id="ARBA00031213"/>
    </source>
</evidence>
<evidence type="ECO:0000256" key="7">
    <source>
        <dbReference type="ARBA" id="ARBA00022679"/>
    </source>
</evidence>
<evidence type="ECO:0000256" key="1">
    <source>
        <dbReference type="ARBA" id="ARBA00001966"/>
    </source>
</evidence>
<dbReference type="AlphaFoldDB" id="A0A4Z1T6J9"/>
<dbReference type="InterPro" id="IPR007197">
    <property type="entry name" value="rSAM"/>
</dbReference>
<dbReference type="InterPro" id="IPR006638">
    <property type="entry name" value="Elp3/MiaA/NifB-like_rSAM"/>
</dbReference>
<dbReference type="VEuPathDB" id="GiardiaDB:GMRT_16346"/>
<comment type="function">
    <text evidence="2">Catalyzes the methylthiolation of N6-threonylcarbamoyladenosine (t(6)A), leading to the formation of 2-methylthio-N6-threonylcarbamoyladenosine (ms(2)t(6)A) at position 37 in tRNAs that read codons beginning with adenine.</text>
</comment>
<evidence type="ECO:0000256" key="6">
    <source>
        <dbReference type="ARBA" id="ARBA00022485"/>
    </source>
</evidence>
<dbReference type="SFLD" id="SFLDS00029">
    <property type="entry name" value="Radical_SAM"/>
    <property type="match status" value="1"/>
</dbReference>
<evidence type="ECO:0000256" key="11">
    <source>
        <dbReference type="ARBA" id="ARBA00023004"/>
    </source>
</evidence>
<dbReference type="PANTHER" id="PTHR11918:SF45">
    <property type="entry name" value="THREONYLCARBAMOYLADENOSINE TRNA METHYLTHIOTRANSFERASE"/>
    <property type="match status" value="1"/>
</dbReference>
<evidence type="ECO:0000259" key="17">
    <source>
        <dbReference type="PROSITE" id="PS51918"/>
    </source>
</evidence>
<dbReference type="Pfam" id="PF00919">
    <property type="entry name" value="UPF0004"/>
    <property type="match status" value="1"/>
</dbReference>
<dbReference type="GO" id="GO:0046872">
    <property type="term" value="F:metal ion binding"/>
    <property type="evidence" value="ECO:0007669"/>
    <property type="project" value="UniProtKB-KW"/>
</dbReference>
<dbReference type="InterPro" id="IPR023404">
    <property type="entry name" value="rSAM_horseshoe"/>
</dbReference>
<evidence type="ECO:0000313" key="18">
    <source>
        <dbReference type="EMBL" id="TNJ29693.1"/>
    </source>
</evidence>
<dbReference type="EC" id="2.8.4.5" evidence="4"/>
<evidence type="ECO:0000256" key="2">
    <source>
        <dbReference type="ARBA" id="ARBA00002399"/>
    </source>
</evidence>
<evidence type="ECO:0000256" key="14">
    <source>
        <dbReference type="ARBA" id="ARBA00051661"/>
    </source>
</evidence>
<comment type="catalytic activity">
    <reaction evidence="14">
        <text>N(6)-L-threonylcarbamoyladenosine(37) in tRNA + (sulfur carrier)-SH + AH2 + 2 S-adenosyl-L-methionine = 2-methylsulfanyl-N(6)-L-threonylcarbamoyladenosine(37) in tRNA + (sulfur carrier)-H + 5'-deoxyadenosine + L-methionine + A + S-adenosyl-L-homocysteine + 2 H(+)</text>
        <dbReference type="Rhea" id="RHEA:37075"/>
        <dbReference type="Rhea" id="RHEA-COMP:10163"/>
        <dbReference type="Rhea" id="RHEA-COMP:11092"/>
        <dbReference type="Rhea" id="RHEA-COMP:14737"/>
        <dbReference type="Rhea" id="RHEA-COMP:14739"/>
        <dbReference type="ChEBI" id="CHEBI:13193"/>
        <dbReference type="ChEBI" id="CHEBI:15378"/>
        <dbReference type="ChEBI" id="CHEBI:17319"/>
        <dbReference type="ChEBI" id="CHEBI:17499"/>
        <dbReference type="ChEBI" id="CHEBI:29917"/>
        <dbReference type="ChEBI" id="CHEBI:57844"/>
        <dbReference type="ChEBI" id="CHEBI:57856"/>
        <dbReference type="ChEBI" id="CHEBI:59789"/>
        <dbReference type="ChEBI" id="CHEBI:64428"/>
        <dbReference type="ChEBI" id="CHEBI:74418"/>
        <dbReference type="ChEBI" id="CHEBI:74420"/>
        <dbReference type="EC" id="2.8.4.5"/>
    </reaction>
</comment>
<keyword evidence="6" id="KW-0004">4Fe-4S</keyword>
<dbReference type="InterPro" id="IPR013848">
    <property type="entry name" value="Methylthiotransferase_N"/>
</dbReference>
<dbReference type="GO" id="GO:0051539">
    <property type="term" value="F:4 iron, 4 sulfur cluster binding"/>
    <property type="evidence" value="ECO:0007669"/>
    <property type="project" value="UniProtKB-KW"/>
</dbReference>
<protein>
    <recommendedName>
        <fullName evidence="5">Threonylcarbamoyladenosine tRNA methylthiotransferase</fullName>
        <ecNumber evidence="4">2.8.4.5</ecNumber>
    </recommendedName>
    <alternativeName>
        <fullName evidence="13">tRNA-t(6)A37 methylthiotransferase</fullName>
    </alternativeName>
</protein>
<dbReference type="PROSITE" id="PS51449">
    <property type="entry name" value="MTTASE_N"/>
    <property type="match status" value="1"/>
</dbReference>
<dbReference type="PROSITE" id="PS01278">
    <property type="entry name" value="MTTASE_RADICAL"/>
    <property type="match status" value="1"/>
</dbReference>
<dbReference type="SUPFAM" id="SSF102114">
    <property type="entry name" value="Radical SAM enzymes"/>
    <property type="match status" value="1"/>
</dbReference>
<dbReference type="Gene3D" id="3.40.50.12160">
    <property type="entry name" value="Methylthiotransferase, N-terminal domain"/>
    <property type="match status" value="1"/>
</dbReference>
<feature type="domain" description="Radical SAM core" evidence="17">
    <location>
        <begin position="176"/>
        <end position="410"/>
    </location>
</feature>
<evidence type="ECO:0000259" key="16">
    <source>
        <dbReference type="PROSITE" id="PS51449"/>
    </source>
</evidence>
<dbReference type="GO" id="GO:0035598">
    <property type="term" value="F:tRNA (N(6)-L-threonylcarbamoyladenosine(37)-C(2))-methylthiotransferase activity"/>
    <property type="evidence" value="ECO:0007669"/>
    <property type="project" value="UniProtKB-EC"/>
</dbReference>
<dbReference type="Gene3D" id="3.80.30.20">
    <property type="entry name" value="tm_1862 like domain"/>
    <property type="match status" value="1"/>
</dbReference>
<sequence>MDLEDCIPARLSPSQLSSALEGVSVHVYSMGCGHNQADGDLILTTLCSAGAIIRPKSSADVIYINSCTVKNPSEDKALEMARSAFRRAQLVILGGCVPQSKRTLPDDLEERVREGRLIITGTLTMTWLETLPDLIRQMLMEKENGFEKKEEGKRYIDPQAVRSNEERMLVCTPKYRLNPLVDIIPIGTGCMGACTYCKTIQSRGRLRSASIEVLEQRIRDGLTSSEVRELWLTGEDTLAWGRDQSETFVTLFDTLLPLFKGTVKMLRIGMTDPESVIGYEAGLIRILKHPNVYKFLHLPVQSGSDAILSGMNRKYTAQSYMETCQRLLKEVPDLCISTDIICGFPGETDEDHALTLSLFEREDLHFEVVNVTQYYARLNTPAARLPQIPAAVKKRRTREMADVAIKAFHREKYVGQIHDILVSERLSIGRNGKTFGGKTYSNISIGIEDPPTDSGISLEIGQYLRVQVTDGTRVALSAKVLALHPQPVLVRRIK</sequence>
<evidence type="ECO:0000256" key="9">
    <source>
        <dbReference type="ARBA" id="ARBA00022694"/>
    </source>
</evidence>
<evidence type="ECO:0000256" key="5">
    <source>
        <dbReference type="ARBA" id="ARBA00018810"/>
    </source>
</evidence>
<dbReference type="PANTHER" id="PTHR11918">
    <property type="entry name" value="RADICAL SAM PROTEINS"/>
    <property type="match status" value="1"/>
</dbReference>
<dbReference type="InterPro" id="IPR038135">
    <property type="entry name" value="Methylthiotransferase_N_sf"/>
</dbReference>
<dbReference type="PROSITE" id="PS50926">
    <property type="entry name" value="TRAM"/>
    <property type="match status" value="1"/>
</dbReference>
<keyword evidence="8" id="KW-0949">S-adenosyl-L-methionine</keyword>
<dbReference type="SMART" id="SM00729">
    <property type="entry name" value="Elp3"/>
    <property type="match status" value="1"/>
</dbReference>
<dbReference type="FunFam" id="3.80.30.20:FF:000002">
    <property type="entry name" value="threonylcarbamoyladenosine tRNA methylthiotransferase isoform X2"/>
    <property type="match status" value="1"/>
</dbReference>
<keyword evidence="9" id="KW-0819">tRNA processing</keyword>
<feature type="domain" description="TRAM" evidence="15">
    <location>
        <begin position="411"/>
        <end position="482"/>
    </location>
</feature>
<comment type="caution">
    <text evidence="18">The sequence shown here is derived from an EMBL/GenBank/DDBJ whole genome shotgun (WGS) entry which is preliminary data.</text>
</comment>
<reference evidence="18 19" key="1">
    <citation type="submission" date="2019-05" db="EMBL/GenBank/DDBJ databases">
        <title>The compact genome of Giardia muris reveals important steps in the evolution of intestinal protozoan parasites.</title>
        <authorList>
            <person name="Xu F."/>
            <person name="Jimenez-Gonzalez A."/>
            <person name="Einarsson E."/>
            <person name="Astvaldsson A."/>
            <person name="Peirasmaki D."/>
            <person name="Eckmann L."/>
            <person name="Andersson J.O."/>
            <person name="Svard S.G."/>
            <person name="Jerlstrom-Hultqvist J."/>
        </authorList>
    </citation>
    <scope>NUCLEOTIDE SEQUENCE [LARGE SCALE GENOMIC DNA]</scope>
    <source>
        <strain evidence="18 19">Roberts-Thomson</strain>
    </source>
</reference>
<dbReference type="InterPro" id="IPR020612">
    <property type="entry name" value="Methylthiotransferase_CS"/>
</dbReference>
<evidence type="ECO:0000256" key="10">
    <source>
        <dbReference type="ARBA" id="ARBA00022723"/>
    </source>
</evidence>
<evidence type="ECO:0000256" key="3">
    <source>
        <dbReference type="ARBA" id="ARBA00008616"/>
    </source>
</evidence>
<dbReference type="EMBL" id="VDLU01000001">
    <property type="protein sequence ID" value="TNJ29693.1"/>
    <property type="molecule type" value="Genomic_DNA"/>
</dbReference>
<evidence type="ECO:0000256" key="4">
    <source>
        <dbReference type="ARBA" id="ARBA00013273"/>
    </source>
</evidence>
<gene>
    <name evidence="18" type="ORF">GMRT_16346</name>
</gene>
<evidence type="ECO:0000259" key="15">
    <source>
        <dbReference type="PROSITE" id="PS50926"/>
    </source>
</evidence>
<keyword evidence="11" id="KW-0408">Iron</keyword>